<dbReference type="AlphaFoldDB" id="A0A1G6PP57"/>
<organism evidence="1 2">
    <name type="scientific">Terribacillus halophilus</name>
    <dbReference type="NCBI Taxonomy" id="361279"/>
    <lineage>
        <taxon>Bacteria</taxon>
        <taxon>Bacillati</taxon>
        <taxon>Bacillota</taxon>
        <taxon>Bacilli</taxon>
        <taxon>Bacillales</taxon>
        <taxon>Bacillaceae</taxon>
        <taxon>Terribacillus</taxon>
    </lineage>
</organism>
<reference evidence="2" key="1">
    <citation type="submission" date="2016-10" db="EMBL/GenBank/DDBJ databases">
        <authorList>
            <person name="Varghese N."/>
            <person name="Submissions S."/>
        </authorList>
    </citation>
    <scope>NUCLEOTIDE SEQUENCE [LARGE SCALE GENOMIC DNA]</scope>
    <source>
        <strain evidence="2">DSM 21620</strain>
    </source>
</reference>
<name>A0A1G6PP57_9BACI</name>
<gene>
    <name evidence="1" type="ORF">SAMN05421663_104182</name>
</gene>
<dbReference type="EMBL" id="FMZB01000004">
    <property type="protein sequence ID" value="SDC81177.1"/>
    <property type="molecule type" value="Genomic_DNA"/>
</dbReference>
<evidence type="ECO:0000313" key="1">
    <source>
        <dbReference type="EMBL" id="SDC81177.1"/>
    </source>
</evidence>
<sequence length="109" mass="12606">MEFTDYEMTQIIPKDDHSHKIRMLKNLADDIQSQDERFYTLVKSAIEGEGQKGKIAGQMGVATMLRKQKEQDLYLALKIIQVVGNFSEQVESNKQQKIVIRYKESAKIK</sequence>
<accession>A0A1G6PP57</accession>
<dbReference type="Proteomes" id="UP000198666">
    <property type="component" value="Unassembled WGS sequence"/>
</dbReference>
<proteinExistence type="predicted"/>
<dbReference type="RefSeq" id="WP_093726977.1">
    <property type="nucleotide sequence ID" value="NZ_FMZB01000004.1"/>
</dbReference>
<evidence type="ECO:0000313" key="2">
    <source>
        <dbReference type="Proteomes" id="UP000198666"/>
    </source>
</evidence>
<dbReference type="STRING" id="361279.SAMN05421663_104182"/>
<dbReference type="OrthoDB" id="2968400at2"/>
<keyword evidence="2" id="KW-1185">Reference proteome</keyword>
<protein>
    <submittedName>
        <fullName evidence="1">Uncharacterized protein</fullName>
    </submittedName>
</protein>